<dbReference type="Gene3D" id="3.50.50.60">
    <property type="entry name" value="FAD/NAD(P)-binding domain"/>
    <property type="match status" value="2"/>
</dbReference>
<reference evidence="8 9" key="1">
    <citation type="journal article" date="2012" name="Stand. Genomic Sci.">
        <title>Complete genome sequence of the facultatively chemolithoautotrophic and methylotrophic alpha Proteobacterium Starkeya novella type strain (ATCC 8093(T)).</title>
        <authorList>
            <person name="Kappler U."/>
            <person name="Davenport K."/>
            <person name="Beatson S."/>
            <person name="Lucas S."/>
            <person name="Lapidus A."/>
            <person name="Copeland A."/>
            <person name="Berry K.W."/>
            <person name="Glavina Del Rio T."/>
            <person name="Hammon N."/>
            <person name="Dalin E."/>
            <person name="Tice H."/>
            <person name="Pitluck S."/>
            <person name="Richardson P."/>
            <person name="Bruce D."/>
            <person name="Goodwin L.A."/>
            <person name="Han C."/>
            <person name="Tapia R."/>
            <person name="Detter J.C."/>
            <person name="Chang Y.J."/>
            <person name="Jeffries C.D."/>
            <person name="Land M."/>
            <person name="Hauser L."/>
            <person name="Kyrpides N.C."/>
            <person name="Goker M."/>
            <person name="Ivanova N."/>
            <person name="Klenk H.P."/>
            <person name="Woyke T."/>
        </authorList>
    </citation>
    <scope>NUCLEOTIDE SEQUENCE [LARGE SCALE GENOMIC DNA]</scope>
    <source>
        <strain evidence="9">ATCC 8093 / DSM 506 / JCM 20403 / CCM 1077 / IAM 12100 / NBRC 12443 / NCIMB 10456</strain>
    </source>
</reference>
<dbReference type="SUPFAM" id="SSF51905">
    <property type="entry name" value="FAD/NAD(P)-binding domain"/>
    <property type="match status" value="1"/>
</dbReference>
<dbReference type="Pfam" id="PF05199">
    <property type="entry name" value="GMC_oxred_C"/>
    <property type="match status" value="1"/>
</dbReference>
<dbReference type="GO" id="GO:0050660">
    <property type="term" value="F:flavin adenine dinucleotide binding"/>
    <property type="evidence" value="ECO:0007669"/>
    <property type="project" value="InterPro"/>
</dbReference>
<dbReference type="eggNOG" id="COG2303">
    <property type="taxonomic scope" value="Bacteria"/>
</dbReference>
<comment type="cofactor">
    <cofactor evidence="1">
        <name>FAD</name>
        <dbReference type="ChEBI" id="CHEBI:57692"/>
    </cofactor>
</comment>
<dbReference type="InterPro" id="IPR051473">
    <property type="entry name" value="P2Ox-like"/>
</dbReference>
<proteinExistence type="inferred from homology"/>
<dbReference type="InterPro" id="IPR007867">
    <property type="entry name" value="GMC_OxRtase_C"/>
</dbReference>
<evidence type="ECO:0000256" key="2">
    <source>
        <dbReference type="ARBA" id="ARBA00010790"/>
    </source>
</evidence>
<protein>
    <submittedName>
        <fullName evidence="8">FAD dependent oxidoreductase</fullName>
    </submittedName>
</protein>
<evidence type="ECO:0000256" key="1">
    <source>
        <dbReference type="ARBA" id="ARBA00001974"/>
    </source>
</evidence>
<dbReference type="EMBL" id="CP002026">
    <property type="protein sequence ID" value="ADH89470.1"/>
    <property type="molecule type" value="Genomic_DNA"/>
</dbReference>
<dbReference type="InterPro" id="IPR000172">
    <property type="entry name" value="GMC_OxRdtase_N"/>
</dbReference>
<evidence type="ECO:0000259" key="6">
    <source>
        <dbReference type="Pfam" id="PF00732"/>
    </source>
</evidence>
<evidence type="ECO:0000313" key="8">
    <source>
        <dbReference type="EMBL" id="ADH89470.1"/>
    </source>
</evidence>
<dbReference type="STRING" id="639283.Snov_2174"/>
<dbReference type="OrthoDB" id="9798604at2"/>
<keyword evidence="3" id="KW-0285">Flavoprotein</keyword>
<dbReference type="Pfam" id="PF00732">
    <property type="entry name" value="GMC_oxred_N"/>
    <property type="match status" value="1"/>
</dbReference>
<evidence type="ECO:0000256" key="5">
    <source>
        <dbReference type="ARBA" id="ARBA00023002"/>
    </source>
</evidence>
<feature type="domain" description="Glucose-methanol-choline oxidoreductase C-terminal" evidence="7">
    <location>
        <begin position="409"/>
        <end position="525"/>
    </location>
</feature>
<keyword evidence="9" id="KW-1185">Reference proteome</keyword>
<dbReference type="PANTHER" id="PTHR42784">
    <property type="entry name" value="PYRANOSE 2-OXIDASE"/>
    <property type="match status" value="1"/>
</dbReference>
<dbReference type="PANTHER" id="PTHR42784:SF1">
    <property type="entry name" value="PYRANOSE 2-OXIDASE"/>
    <property type="match status" value="1"/>
</dbReference>
<dbReference type="AlphaFoldDB" id="D7A1B2"/>
<keyword evidence="5" id="KW-0560">Oxidoreductase</keyword>
<name>D7A1B2_ANCN5</name>
<comment type="similarity">
    <text evidence="2">Belongs to the GMC oxidoreductase family.</text>
</comment>
<dbReference type="GO" id="GO:0016614">
    <property type="term" value="F:oxidoreductase activity, acting on CH-OH group of donors"/>
    <property type="evidence" value="ECO:0007669"/>
    <property type="project" value="InterPro"/>
</dbReference>
<evidence type="ECO:0000256" key="3">
    <source>
        <dbReference type="ARBA" id="ARBA00022630"/>
    </source>
</evidence>
<dbReference type="HOGENOM" id="CLU_008878_4_1_5"/>
<organism evidence="8 9">
    <name type="scientific">Ancylobacter novellus (strain ATCC 8093 / DSM 506 / JCM 20403 / CCM 1077 / IAM 12100 / NBRC 12443 / NCIMB 10456)</name>
    <name type="common">Starkeya novella</name>
    <dbReference type="NCBI Taxonomy" id="639283"/>
    <lineage>
        <taxon>Bacteria</taxon>
        <taxon>Pseudomonadati</taxon>
        <taxon>Pseudomonadota</taxon>
        <taxon>Alphaproteobacteria</taxon>
        <taxon>Hyphomicrobiales</taxon>
        <taxon>Xanthobacteraceae</taxon>
        <taxon>Ancylobacter</taxon>
    </lineage>
</organism>
<dbReference type="SUPFAM" id="SSF54373">
    <property type="entry name" value="FAD-linked reductases, C-terminal domain"/>
    <property type="match status" value="1"/>
</dbReference>
<dbReference type="Proteomes" id="UP000006633">
    <property type="component" value="Chromosome"/>
</dbReference>
<evidence type="ECO:0000313" key="9">
    <source>
        <dbReference type="Proteomes" id="UP000006633"/>
    </source>
</evidence>
<dbReference type="Pfam" id="PF13450">
    <property type="entry name" value="NAD_binding_8"/>
    <property type="match status" value="1"/>
</dbReference>
<keyword evidence="4" id="KW-0274">FAD</keyword>
<accession>D7A1B2</accession>
<feature type="domain" description="Glucose-methanol-choline oxidoreductase N-terminal" evidence="6">
    <location>
        <begin position="94"/>
        <end position="315"/>
    </location>
</feature>
<evidence type="ECO:0000256" key="4">
    <source>
        <dbReference type="ARBA" id="ARBA00022827"/>
    </source>
</evidence>
<evidence type="ECO:0000259" key="7">
    <source>
        <dbReference type="Pfam" id="PF05199"/>
    </source>
</evidence>
<dbReference type="KEGG" id="sno:Snov_2174"/>
<dbReference type="RefSeq" id="WP_013166974.1">
    <property type="nucleotide sequence ID" value="NC_014217.1"/>
</dbReference>
<sequence length="539" mass="57777">MADTITADVVIVGSGIAGALLAAKLAAAGVKVAILEAGAAVDRTQAVETYWNALIKVPECPYPAVPEAMHPVSDDPDFWYRQTGPDKFRSTYVKVVGGTTWHWLGTCLRFVPNDFRLKSLYGHGADWPLAYDELEPFYGQAENEIGVAGDSDEPLGSPRSAPFPMPAIPPTYLDGAFTEALKGTRYDVRPTPQGRNSVFHDERAACCGNASCIPVCPVQAKYDATVHVDRAVAAGAALYEKTTAVALDLAPDRSIAAVRFKRWDGSEGTARAKVFVVAAHAVEGPRLLLASRSEAAPNGVANSSDQVGRNLMDHPIQLSWALAPKPVYPYRGPLSTSGIENLRDGTFRRERGAFRIEIGNDGWSWPTGAPITTAAEFAKKGLRGEALDAALRDQASRHIRLASLVEQLPDPENRVTLDPDERDMYGVPLPRIAFRLDDYVETAFAASVEAHDDIFARLGASEVQHSPQAQGAGHIIGTARMGDDPKTSVVNRDLRSHDHRNLFVLGSAVFPTSATANPTLTIAALSLRAVAAVKAALAG</sequence>
<gene>
    <name evidence="8" type="ordered locus">Snov_2174</name>
</gene>
<dbReference type="InterPro" id="IPR036188">
    <property type="entry name" value="FAD/NAD-bd_sf"/>
</dbReference>